<dbReference type="KEGG" id="pbor:BSF38_02389"/>
<dbReference type="InterPro" id="IPR058792">
    <property type="entry name" value="Beta-barrel_RND_2"/>
</dbReference>
<gene>
    <name evidence="6" type="primary">czcB_2</name>
    <name evidence="6" type="ORF">BSF38_02389</name>
</gene>
<reference evidence="7" key="1">
    <citation type="submission" date="2016-12" db="EMBL/GenBank/DDBJ databases">
        <title>Comparative genomics of four Isosphaeraceae planctomycetes: a common pool of plasmids and glycoside hydrolase genes.</title>
        <authorList>
            <person name="Ivanova A."/>
        </authorList>
    </citation>
    <scope>NUCLEOTIDE SEQUENCE [LARGE SCALE GENOMIC DNA]</scope>
    <source>
        <strain evidence="7">PX4</strain>
    </source>
</reference>
<dbReference type="GO" id="GO:0060003">
    <property type="term" value="P:copper ion export"/>
    <property type="evidence" value="ECO:0007669"/>
    <property type="project" value="TreeGrafter"/>
</dbReference>
<feature type="domain" description="CzcB-like barrel-sandwich hybrid" evidence="5">
    <location>
        <begin position="102"/>
        <end position="372"/>
    </location>
</feature>
<dbReference type="PANTHER" id="PTHR30097">
    <property type="entry name" value="CATION EFFLUX SYSTEM PROTEIN CUSB"/>
    <property type="match status" value="1"/>
</dbReference>
<keyword evidence="2" id="KW-0813">Transport</keyword>
<evidence type="ECO:0000256" key="1">
    <source>
        <dbReference type="ARBA" id="ARBA00009477"/>
    </source>
</evidence>
<accession>A0A1U7CPP2</accession>
<keyword evidence="7" id="KW-1185">Reference proteome</keyword>
<dbReference type="Pfam" id="PF25954">
    <property type="entry name" value="Beta-barrel_RND_2"/>
    <property type="match status" value="1"/>
</dbReference>
<feature type="transmembrane region" description="Helical" evidence="3">
    <location>
        <begin position="15"/>
        <end position="33"/>
    </location>
</feature>
<dbReference type="FunFam" id="2.40.30.170:FF:000010">
    <property type="entry name" value="Efflux RND transporter periplasmic adaptor subunit"/>
    <property type="match status" value="1"/>
</dbReference>
<dbReference type="Pfam" id="PF25973">
    <property type="entry name" value="BSH_CzcB"/>
    <property type="match status" value="1"/>
</dbReference>
<dbReference type="Gene3D" id="2.40.50.100">
    <property type="match status" value="1"/>
</dbReference>
<evidence type="ECO:0000256" key="2">
    <source>
        <dbReference type="ARBA" id="ARBA00022448"/>
    </source>
</evidence>
<dbReference type="AlphaFoldDB" id="A0A1U7CPP2"/>
<protein>
    <submittedName>
        <fullName evidence="6">Cobalt-zinc-cadmium resistance protein CzcB</fullName>
    </submittedName>
</protein>
<evidence type="ECO:0000259" key="5">
    <source>
        <dbReference type="Pfam" id="PF25973"/>
    </source>
</evidence>
<proteinExistence type="inferred from homology"/>
<dbReference type="EMBL" id="CP019082">
    <property type="protein sequence ID" value="APW60897.1"/>
    <property type="molecule type" value="Genomic_DNA"/>
</dbReference>
<keyword evidence="3" id="KW-1133">Transmembrane helix</keyword>
<dbReference type="GO" id="GO:0046914">
    <property type="term" value="F:transition metal ion binding"/>
    <property type="evidence" value="ECO:0007669"/>
    <property type="project" value="TreeGrafter"/>
</dbReference>
<dbReference type="Gene3D" id="2.40.30.170">
    <property type="match status" value="1"/>
</dbReference>
<feature type="domain" description="CusB-like beta-barrel" evidence="4">
    <location>
        <begin position="376"/>
        <end position="452"/>
    </location>
</feature>
<evidence type="ECO:0000256" key="3">
    <source>
        <dbReference type="SAM" id="Phobius"/>
    </source>
</evidence>
<dbReference type="Gene3D" id="2.40.420.20">
    <property type="match status" value="1"/>
</dbReference>
<dbReference type="Proteomes" id="UP000186309">
    <property type="component" value="Chromosome"/>
</dbReference>
<evidence type="ECO:0000259" key="4">
    <source>
        <dbReference type="Pfam" id="PF25954"/>
    </source>
</evidence>
<dbReference type="GO" id="GO:0015679">
    <property type="term" value="P:plasma membrane copper ion transport"/>
    <property type="evidence" value="ECO:0007669"/>
    <property type="project" value="TreeGrafter"/>
</dbReference>
<comment type="similarity">
    <text evidence="1">Belongs to the membrane fusion protein (MFP) (TC 8.A.1) family.</text>
</comment>
<dbReference type="SUPFAM" id="SSF111369">
    <property type="entry name" value="HlyD-like secretion proteins"/>
    <property type="match status" value="1"/>
</dbReference>
<evidence type="ECO:0000313" key="7">
    <source>
        <dbReference type="Proteomes" id="UP000186309"/>
    </source>
</evidence>
<keyword evidence="3" id="KW-0812">Transmembrane</keyword>
<evidence type="ECO:0000313" key="6">
    <source>
        <dbReference type="EMBL" id="APW60897.1"/>
    </source>
</evidence>
<sequence>MPPHVRIRILSSNRWLIGGLATAIGLAAAWVWIGRLPSSGSPASIPETGPAPVKRSAAADRIVRITAEQQKVIGVEVEPVRLEPETILVRVPGRIAPDETRFAFITPRAPGIVHSVSVRIGQDVKAGDVLATIESSLVGQARLDLLTNLQAYDVALAQARWQEMILRNTNELIERLKAEDTPEQIHQKFADKPVGINRGLLLTAYTAHRLAKANLGRKSDLFDQEIIRGQQLEETKARFDSDLAAYQTLLDQTGYETGLANIRAQQALRQAETAVLVAREKLQVLGVDPDDDDYLPKGLMQPVPAAAESAGLQAQTAAALAAAPTQVRRPSSKVPASLYKLKAPFAGTILDRELVVPGVAVEIANRIFTLANLDHVWIEANINPSNLVHLRNDRHVDVRFTSDAYPEQEFEAKVLYSGDMVIEKTQTVTMLARAENPEHLLKPGMYIDVTVAVHSDHKVPSVPSNALLSDDDRWIAFVRIGPEEFELRDVKTRGPGEARAAVFSGLNPGEDVVTHGAFKLKAELIRMASSDSPS</sequence>
<organism evidence="6 7">
    <name type="scientific">Paludisphaera borealis</name>
    <dbReference type="NCBI Taxonomy" id="1387353"/>
    <lineage>
        <taxon>Bacteria</taxon>
        <taxon>Pseudomonadati</taxon>
        <taxon>Planctomycetota</taxon>
        <taxon>Planctomycetia</taxon>
        <taxon>Isosphaerales</taxon>
        <taxon>Isosphaeraceae</taxon>
        <taxon>Paludisphaera</taxon>
    </lineage>
</organism>
<dbReference type="InterPro" id="IPR051909">
    <property type="entry name" value="MFP_Cation_Efflux"/>
</dbReference>
<dbReference type="InterPro" id="IPR058647">
    <property type="entry name" value="BSH_CzcB-like"/>
</dbReference>
<dbReference type="GO" id="GO:0030288">
    <property type="term" value="C:outer membrane-bounded periplasmic space"/>
    <property type="evidence" value="ECO:0007669"/>
    <property type="project" value="TreeGrafter"/>
</dbReference>
<dbReference type="PANTHER" id="PTHR30097:SF4">
    <property type="entry name" value="SLR6042 PROTEIN"/>
    <property type="match status" value="1"/>
</dbReference>
<keyword evidence="3" id="KW-0472">Membrane</keyword>
<dbReference type="OrthoDB" id="9806939at2"/>
<dbReference type="STRING" id="1387353.BSF38_02389"/>
<name>A0A1U7CPP2_9BACT</name>